<dbReference type="InterPro" id="IPR040843">
    <property type="entry name" value="RAMA"/>
</dbReference>
<feature type="domain" description="RAMA" evidence="2">
    <location>
        <begin position="340"/>
        <end position="415"/>
    </location>
</feature>
<feature type="compositionally biased region" description="Low complexity" evidence="1">
    <location>
        <begin position="245"/>
        <end position="259"/>
    </location>
</feature>
<gene>
    <name evidence="3" type="ORF">NCTC11535_00681</name>
</gene>
<keyword evidence="4" id="KW-1185">Reference proteome</keyword>
<feature type="region of interest" description="Disordered" evidence="1">
    <location>
        <begin position="410"/>
        <end position="441"/>
    </location>
</feature>
<feature type="compositionally biased region" description="Low complexity" evidence="1">
    <location>
        <begin position="214"/>
        <end position="238"/>
    </location>
</feature>
<evidence type="ECO:0000259" key="2">
    <source>
        <dbReference type="Pfam" id="PF18755"/>
    </source>
</evidence>
<protein>
    <recommendedName>
        <fullName evidence="2">RAMA domain-containing protein</fullName>
    </recommendedName>
</protein>
<feature type="region of interest" description="Disordered" evidence="1">
    <location>
        <begin position="198"/>
        <end position="318"/>
    </location>
</feature>
<name>A0ABY1VLP7_9ACTO</name>
<dbReference type="Proteomes" id="UP000250006">
    <property type="component" value="Unassembled WGS sequence"/>
</dbReference>
<dbReference type="EMBL" id="UAPQ01000001">
    <property type="protein sequence ID" value="SPT53026.1"/>
    <property type="molecule type" value="Genomic_DNA"/>
</dbReference>
<comment type="caution">
    <text evidence="3">The sequence shown here is derived from an EMBL/GenBank/DDBJ whole genome shotgun (WGS) entry which is preliminary data.</text>
</comment>
<feature type="compositionally biased region" description="Low complexity" evidence="1">
    <location>
        <begin position="419"/>
        <end position="431"/>
    </location>
</feature>
<accession>A0ABY1VLP7</accession>
<evidence type="ECO:0000256" key="1">
    <source>
        <dbReference type="SAM" id="MobiDB-lite"/>
    </source>
</evidence>
<organism evidence="3 4">
    <name type="scientific">Actinomyces bovis</name>
    <dbReference type="NCBI Taxonomy" id="1658"/>
    <lineage>
        <taxon>Bacteria</taxon>
        <taxon>Bacillati</taxon>
        <taxon>Actinomycetota</taxon>
        <taxon>Actinomycetes</taxon>
        <taxon>Actinomycetales</taxon>
        <taxon>Actinomycetaceae</taxon>
        <taxon>Actinomyces</taxon>
    </lineage>
</organism>
<evidence type="ECO:0000313" key="3">
    <source>
        <dbReference type="EMBL" id="SPT53026.1"/>
    </source>
</evidence>
<feature type="compositionally biased region" description="Polar residues" evidence="1">
    <location>
        <begin position="283"/>
        <end position="294"/>
    </location>
</feature>
<dbReference type="RefSeq" id="WP_111835953.1">
    <property type="nucleotide sequence ID" value="NZ_UAPQ01000001.1"/>
</dbReference>
<evidence type="ECO:0000313" key="4">
    <source>
        <dbReference type="Proteomes" id="UP000250006"/>
    </source>
</evidence>
<dbReference type="Pfam" id="PF18755">
    <property type="entry name" value="RAMA"/>
    <property type="match status" value="1"/>
</dbReference>
<sequence length="441" mass="46414">MALFELHDGGLAPARLGHEAGEAARREALDQVRHHIVEILSAPLFPVCWNDAGTVLTALDPAGQVVAVEVIEELDPSVIVASMAHLATVASAGWADLAKRYPGGLQTFREDWNEFRESMPGRVEPGPRLIIVATRITDSVRSSLAVLATSGVELRLLSVREFSSGRRLVDLQRVEPQVFSQSARLLASRRAARPVIAGDTSVVNEEPEAQGDNVVASTQSTPTPTPDTAQTPVTPAQGIQGGGQAAAPASSLPAPVKSARVAPNPPADQSPDEDIEITLDAPTVSNVGGTTGVSADSPEAAQPAPPTAPSHGDAPTPVEGFTRMSETEATAALQIVGTVLERDTAIVWQRLRRGIFHEATLSPQGVITLADGRTFTDPSAAADAAQGTQDADGWHVWRFGVRGPSLREALDEVTKTQGTEQQATDGAAGAADSRRSRREQR</sequence>
<proteinExistence type="predicted"/>
<reference evidence="3 4" key="1">
    <citation type="submission" date="2018-06" db="EMBL/GenBank/DDBJ databases">
        <authorList>
            <consortium name="Pathogen Informatics"/>
            <person name="Doyle S."/>
        </authorList>
    </citation>
    <scope>NUCLEOTIDE SEQUENCE [LARGE SCALE GENOMIC DNA]</scope>
    <source>
        <strain evidence="3 4">NCTC11535</strain>
    </source>
</reference>